<gene>
    <name evidence="2" type="ORF">LuPra_02276</name>
</gene>
<keyword evidence="1" id="KW-0472">Membrane</keyword>
<organism evidence="2 3">
    <name type="scientific">Luteitalea pratensis</name>
    <dbReference type="NCBI Taxonomy" id="1855912"/>
    <lineage>
        <taxon>Bacteria</taxon>
        <taxon>Pseudomonadati</taxon>
        <taxon>Acidobacteriota</taxon>
        <taxon>Vicinamibacteria</taxon>
        <taxon>Vicinamibacterales</taxon>
        <taxon>Vicinamibacteraceae</taxon>
        <taxon>Luteitalea</taxon>
    </lineage>
</organism>
<dbReference type="KEGG" id="abac:LuPra_02276"/>
<name>A0A143PKJ8_LUTPR</name>
<keyword evidence="3" id="KW-1185">Reference proteome</keyword>
<dbReference type="EMBL" id="CP015136">
    <property type="protein sequence ID" value="AMY09067.1"/>
    <property type="molecule type" value="Genomic_DNA"/>
</dbReference>
<accession>A0A143PKJ8</accession>
<dbReference type="AlphaFoldDB" id="A0A143PKJ8"/>
<proteinExistence type="predicted"/>
<evidence type="ECO:0000313" key="2">
    <source>
        <dbReference type="EMBL" id="AMY09067.1"/>
    </source>
</evidence>
<dbReference type="Proteomes" id="UP000076079">
    <property type="component" value="Chromosome"/>
</dbReference>
<evidence type="ECO:0000313" key="3">
    <source>
        <dbReference type="Proteomes" id="UP000076079"/>
    </source>
</evidence>
<evidence type="ECO:0000256" key="1">
    <source>
        <dbReference type="SAM" id="Phobius"/>
    </source>
</evidence>
<dbReference type="STRING" id="1855912.LuPra_02276"/>
<feature type="transmembrane region" description="Helical" evidence="1">
    <location>
        <begin position="6"/>
        <end position="27"/>
    </location>
</feature>
<dbReference type="OrthoDB" id="572942at2"/>
<reference evidence="3" key="2">
    <citation type="submission" date="2016-04" db="EMBL/GenBank/DDBJ databases">
        <title>First Complete Genome Sequence of a Subdivision 6 Acidobacterium.</title>
        <authorList>
            <person name="Huang S."/>
            <person name="Vieira S."/>
            <person name="Bunk B."/>
            <person name="Riedel T."/>
            <person name="Sproeer C."/>
            <person name="Overmann J."/>
        </authorList>
    </citation>
    <scope>NUCLEOTIDE SEQUENCE [LARGE SCALE GENOMIC DNA]</scope>
    <source>
        <strain evidence="3">DSM 100886 HEG_-6_39</strain>
    </source>
</reference>
<sequence>MSLVHERWWAAIPAVLLTVVATTQIILTRVTMLSPWKGGGFGMFSTLDGRPFRYARLFVRASERSEELTVPPSLEDLTVAVEILPGEPQLERLARAVVARERRQGRPADEVRIEVWRVEFAAGSLMPRDRLLRRHEFRAAP</sequence>
<protein>
    <submittedName>
        <fullName evidence="2">Uncharacterized protein</fullName>
    </submittedName>
</protein>
<reference evidence="2 3" key="1">
    <citation type="journal article" date="2016" name="Genome Announc.">
        <title>First Complete Genome Sequence of a Subdivision 6 Acidobacterium Strain.</title>
        <authorList>
            <person name="Huang S."/>
            <person name="Vieira S."/>
            <person name="Bunk B."/>
            <person name="Riedel T."/>
            <person name="Sproer C."/>
            <person name="Overmann J."/>
        </authorList>
    </citation>
    <scope>NUCLEOTIDE SEQUENCE [LARGE SCALE GENOMIC DNA]</scope>
    <source>
        <strain evidence="3">DSM 100886 HEG_-6_39</strain>
    </source>
</reference>
<keyword evidence="1" id="KW-1133">Transmembrane helix</keyword>
<dbReference type="RefSeq" id="WP_110170846.1">
    <property type="nucleotide sequence ID" value="NZ_CP015136.1"/>
</dbReference>
<keyword evidence="1" id="KW-0812">Transmembrane</keyword>